<dbReference type="SUPFAM" id="SSF50249">
    <property type="entry name" value="Nucleic acid-binding proteins"/>
    <property type="match status" value="1"/>
</dbReference>
<sequence>MQDAFVLHIRPYRESSQLVEIYSRQEGRVSILVRGSRSKRSNLKGILQPFTLLNIAWGGKGQLKFLRGVEAQTHALPLPGDKLYLGLYLNELLYRLLEHLTPYPELFQCYQDTLLALAKGQAYEPILRVFELELLTALGYGIDFEFDAQSQQPIAQECFYRLVAEQGFVLAEQGDKDAFWGGHIQALAQRDFSTPAQAQTAKRFCRTLINERLGNKPLISRQLFIQQKRKV</sequence>
<evidence type="ECO:0000256" key="2">
    <source>
        <dbReference type="ARBA" id="ARBA00007452"/>
    </source>
</evidence>
<evidence type="ECO:0000256" key="5">
    <source>
        <dbReference type="ARBA" id="ARBA00023172"/>
    </source>
</evidence>
<dbReference type="EMBL" id="JAIMJA010000042">
    <property type="protein sequence ID" value="MCE2597329.1"/>
    <property type="molecule type" value="Genomic_DNA"/>
</dbReference>
<dbReference type="InterPro" id="IPR042242">
    <property type="entry name" value="RecO_C"/>
</dbReference>
<evidence type="ECO:0000313" key="11">
    <source>
        <dbReference type="Proteomes" id="UP001201273"/>
    </source>
</evidence>
<dbReference type="Gene3D" id="1.20.1440.120">
    <property type="entry name" value="Recombination protein O, C-terminal domain"/>
    <property type="match status" value="1"/>
</dbReference>
<protein>
    <recommendedName>
        <fullName evidence="3 8">DNA repair protein RecO</fullName>
    </recommendedName>
    <alternativeName>
        <fullName evidence="7 8">Recombination protein O</fullName>
    </alternativeName>
</protein>
<evidence type="ECO:0000256" key="7">
    <source>
        <dbReference type="ARBA" id="ARBA00033409"/>
    </source>
</evidence>
<evidence type="ECO:0000256" key="8">
    <source>
        <dbReference type="HAMAP-Rule" id="MF_00201"/>
    </source>
</evidence>
<proteinExistence type="inferred from homology"/>
<name>A0ABS8WE55_9GAMM</name>
<dbReference type="Pfam" id="PF11967">
    <property type="entry name" value="RecO_N"/>
    <property type="match status" value="1"/>
</dbReference>
<dbReference type="InterPro" id="IPR003717">
    <property type="entry name" value="RecO"/>
</dbReference>
<gene>
    <name evidence="8 10" type="primary">recO</name>
    <name evidence="10" type="ORF">K6Y31_21390</name>
</gene>
<comment type="caution">
    <text evidence="10">The sequence shown here is derived from an EMBL/GenBank/DDBJ whole genome shotgun (WGS) entry which is preliminary data.</text>
</comment>
<accession>A0ABS8WE55</accession>
<comment type="function">
    <text evidence="1 8">Involved in DNA repair and RecF pathway recombination.</text>
</comment>
<dbReference type="NCBIfam" id="TIGR00613">
    <property type="entry name" value="reco"/>
    <property type="match status" value="1"/>
</dbReference>
<dbReference type="InterPro" id="IPR022572">
    <property type="entry name" value="DNA_rep/recomb_RecO_N"/>
</dbReference>
<dbReference type="Proteomes" id="UP001201273">
    <property type="component" value="Unassembled WGS sequence"/>
</dbReference>
<comment type="similarity">
    <text evidence="2 8">Belongs to the RecO family.</text>
</comment>
<keyword evidence="5 8" id="KW-0233">DNA recombination</keyword>
<evidence type="ECO:0000259" key="9">
    <source>
        <dbReference type="Pfam" id="PF11967"/>
    </source>
</evidence>
<dbReference type="PANTHER" id="PTHR33991">
    <property type="entry name" value="DNA REPAIR PROTEIN RECO"/>
    <property type="match status" value="1"/>
</dbReference>
<dbReference type="Pfam" id="PF02565">
    <property type="entry name" value="RecO_C"/>
    <property type="match status" value="1"/>
</dbReference>
<evidence type="ECO:0000256" key="3">
    <source>
        <dbReference type="ARBA" id="ARBA00021310"/>
    </source>
</evidence>
<keyword evidence="6 8" id="KW-0234">DNA repair</keyword>
<dbReference type="PANTHER" id="PTHR33991:SF1">
    <property type="entry name" value="DNA REPAIR PROTEIN RECO"/>
    <property type="match status" value="1"/>
</dbReference>
<keyword evidence="4 8" id="KW-0227">DNA damage</keyword>
<evidence type="ECO:0000256" key="4">
    <source>
        <dbReference type="ARBA" id="ARBA00022763"/>
    </source>
</evidence>
<evidence type="ECO:0000313" key="10">
    <source>
        <dbReference type="EMBL" id="MCE2597329.1"/>
    </source>
</evidence>
<dbReference type="Gene3D" id="2.40.50.140">
    <property type="entry name" value="Nucleic acid-binding proteins"/>
    <property type="match status" value="1"/>
</dbReference>
<dbReference type="RefSeq" id="WP_233055070.1">
    <property type="nucleotide sequence ID" value="NZ_JAIMJA010000042.1"/>
</dbReference>
<dbReference type="SUPFAM" id="SSF57863">
    <property type="entry name" value="ArfGap/RecO-like zinc finger"/>
    <property type="match status" value="1"/>
</dbReference>
<dbReference type="HAMAP" id="MF_00201">
    <property type="entry name" value="RecO"/>
    <property type="match status" value="1"/>
</dbReference>
<organism evidence="10 11">
    <name type="scientific">Motilimonas cestriensis</name>
    <dbReference type="NCBI Taxonomy" id="2742685"/>
    <lineage>
        <taxon>Bacteria</taxon>
        <taxon>Pseudomonadati</taxon>
        <taxon>Pseudomonadota</taxon>
        <taxon>Gammaproteobacteria</taxon>
        <taxon>Alteromonadales</taxon>
        <taxon>Alteromonadales genera incertae sedis</taxon>
        <taxon>Motilimonas</taxon>
    </lineage>
</organism>
<feature type="domain" description="DNA replication/recombination mediator RecO N-terminal" evidence="9">
    <location>
        <begin position="2"/>
        <end position="70"/>
    </location>
</feature>
<keyword evidence="11" id="KW-1185">Reference proteome</keyword>
<evidence type="ECO:0000256" key="6">
    <source>
        <dbReference type="ARBA" id="ARBA00023204"/>
    </source>
</evidence>
<evidence type="ECO:0000256" key="1">
    <source>
        <dbReference type="ARBA" id="ARBA00003065"/>
    </source>
</evidence>
<reference evidence="10 11" key="1">
    <citation type="journal article" date="2022" name="Environ. Microbiol. Rep.">
        <title>Eco-phylogenetic analyses reveal divergent evolution of vitamin B12 metabolism in the marine bacterial family 'Psychromonadaceae'.</title>
        <authorList>
            <person name="Jin X."/>
            <person name="Yang Y."/>
            <person name="Cao H."/>
            <person name="Gao B."/>
            <person name="Zhao Z."/>
        </authorList>
    </citation>
    <scope>NUCLEOTIDE SEQUENCE [LARGE SCALE GENOMIC DNA]</scope>
    <source>
        <strain evidence="10 11">MKS20</strain>
    </source>
</reference>
<dbReference type="InterPro" id="IPR012340">
    <property type="entry name" value="NA-bd_OB-fold"/>
</dbReference>
<dbReference type="InterPro" id="IPR037278">
    <property type="entry name" value="ARFGAP/RecO"/>
</dbReference>